<evidence type="ECO:0000313" key="4">
    <source>
        <dbReference type="Proteomes" id="UP001172457"/>
    </source>
</evidence>
<evidence type="ECO:0000313" key="3">
    <source>
        <dbReference type="EMBL" id="KAJ9536731.1"/>
    </source>
</evidence>
<feature type="domain" description="Reverse transcriptase" evidence="2">
    <location>
        <begin position="925"/>
        <end position="1204"/>
    </location>
</feature>
<dbReference type="Proteomes" id="UP001172457">
    <property type="component" value="Unassembled WGS sequence"/>
</dbReference>
<keyword evidence="4" id="KW-1185">Reference proteome</keyword>
<comment type="caution">
    <text evidence="3">The sequence shown here is derived from an EMBL/GenBank/DDBJ whole genome shotgun (WGS) entry which is preliminary data.</text>
</comment>
<feature type="region of interest" description="Disordered" evidence="1">
    <location>
        <begin position="400"/>
        <end position="434"/>
    </location>
</feature>
<feature type="compositionally biased region" description="Basic and acidic residues" evidence="1">
    <location>
        <begin position="419"/>
        <end position="434"/>
    </location>
</feature>
<proteinExistence type="predicted"/>
<dbReference type="CDD" id="cd01650">
    <property type="entry name" value="RT_nLTR_like"/>
    <property type="match status" value="1"/>
</dbReference>
<dbReference type="EMBL" id="JARYMX010000011">
    <property type="protein sequence ID" value="KAJ9536731.1"/>
    <property type="molecule type" value="Genomic_DNA"/>
</dbReference>
<reference evidence="3" key="1">
    <citation type="submission" date="2023-03" db="EMBL/GenBank/DDBJ databases">
        <title>Chromosome-scale reference genome and RAD-based genetic map of yellow starthistle (Centaurea solstitialis) reveal putative structural variation and QTLs associated with invader traits.</title>
        <authorList>
            <person name="Reatini B."/>
            <person name="Cang F.A."/>
            <person name="Jiang Q."/>
            <person name="Mckibben M.T.W."/>
            <person name="Barker M.S."/>
            <person name="Rieseberg L.H."/>
            <person name="Dlugosch K.M."/>
        </authorList>
    </citation>
    <scope>NUCLEOTIDE SEQUENCE</scope>
    <source>
        <strain evidence="3">CAN-66</strain>
        <tissue evidence="3">Leaf</tissue>
    </source>
</reference>
<sequence length="1645" mass="186759">MDIPKSGVDGKVVTDGNRVSVFTRLSPKTSFADVVGDSVKKGLDFFPLENKLEKRITIPIELARAAAKDYSTTIVGYFLGSRVPFPIVQRCLRSAWGKLGFNDVMMNAHGFFFIKFNDEGGSNSAIEEGMVMIRDVPLFVCPWDPSKGLTRPSHDSCPLWVKFHNIPLVLFNNEGISRIASAIGVPKRMDACTATMCDKKWGRPGFAKVLIDVWATGELKKDLEVVIPHLHDEGMDKVKIEVEYLWEPNQCTHCSVFGHKRSSCPKAVRAVEKKKQVHVDDEGFIRVERKQWRRKDIVGAMDASSSGTKSDEPIVQHVGDMVDSGVPNKVVEGLVEPQLEVLDKDSSVEPIVAADVPVSPVREKEFVSKAASSDVQRPMESEVPQPALVDPTSPLGSLPVVPPPKAPIKGILKNTSRFGDQRKEGKDGREDSVANKKLSLDKGGCWNIRGLNAPEKQQEVRAFIRNNNIGVCAVLESHVRQDALPIICDRVFGRWSWLSNHAFSNGGTRIIVGWDVNIMDVMLMEAHSQYIHCQVNIRGGCSFFVSFVYGANRATERMELWSGLRRLKVCLGDKPWVILGDFNSLLFPHDALGGVSRRNPDMMDFFLCLEDIEVFDVRFSGIHYTWCQKPKEEAGLRRKLDRILANTEFTSLCSDATASFLPRGLSDHSPGILSFTDGSRKRKYGFRFDNFLVKDPKFVEIVKQSWNGHVHGSFMFSLVTRLKALKQPFRKLRGSYGNLSDRVRVLKHELDVVQLAADLDPSNAVLQEDLAHLRVAYQHACWVELRAAKQRAKVRWLEDGDANTKYFHHVVREKRHVNHIQAVSNVDGNFVYDDTVPKAFIDYFKSIIGTSDDVIQPFMEEDLFSTKLSMQEALFMIRPITDEDIKDAMFSIGSDKAPGPDGFSSKFFKAAWEVVGNDVMTAVHNFFYRGLLLRELNHTLLCLLPKVANASMVSDYRPIACCSVLYKCIAKIIVERVKPSLDRLISRAQSAFIPGRRIVDNILMAHELVSGYHLNKGPPRCAFKIDLRKAYDMVNWDFLFTMLKGCGLHEVIIRWIKEMVTTPSYSIAINGESWGHFKGARGIRQGDPMSPYLFTFVMEGFSMILKMCIEEANEFGFHHGCADIQISHLCFADDLFVFTRGDVASVEVLKKALSIFANRSGLSPNLNKSDVFFGNVPSDIKNAILNCLPFRLGAFPIRYLGVPLSPSRLKASDFGNLVSKVKMKLHNWKAKFLSFGGRKQLIISVLQSMQLYWMAVFVFPSCIIHELEACFRDFLWSQGEQAKGRCKVAWHLLCKPKEAGGLGFRKLTTWNRALIAKQLWDIVANRNTLWVMWIKRNILRDSHFWTARKRSYWSWTFAKMMNLRTEIRRFVSVRIGNGLNTNAWEDKWCSCGPLSAFVPYRFIHAQSFQPNSNVRTIIETFQGAWPNDWLMRYPVLYTDPLPLVDDALEDSVVWDTNNGDGTFSVKRAYDSLVGDHPLVTWSKVVWFSGHIPKHAFCLWLACLNRLPTQDRIREWKHNPPDMRCSLCKSCEDSLSHLFFECPFATQVWSDVLAKVQWTSFPTSWNDIKLALESSDRAPKIFEHKLALAACVYMIWIERNQRLFTTNARSPIQIVTSIVEIIQLRVAWRMRKRGMRNNHVDTVRLV</sequence>
<dbReference type="InterPro" id="IPR025558">
    <property type="entry name" value="DUF4283"/>
</dbReference>
<dbReference type="PROSITE" id="PS50878">
    <property type="entry name" value="RT_POL"/>
    <property type="match status" value="1"/>
</dbReference>
<dbReference type="InterPro" id="IPR043502">
    <property type="entry name" value="DNA/RNA_pol_sf"/>
</dbReference>
<dbReference type="Pfam" id="PF13966">
    <property type="entry name" value="zf-RVT"/>
    <property type="match status" value="1"/>
</dbReference>
<dbReference type="InterPro" id="IPR026960">
    <property type="entry name" value="RVT-Znf"/>
</dbReference>
<evidence type="ECO:0000256" key="1">
    <source>
        <dbReference type="SAM" id="MobiDB-lite"/>
    </source>
</evidence>
<evidence type="ECO:0000259" key="2">
    <source>
        <dbReference type="PROSITE" id="PS50878"/>
    </source>
</evidence>
<gene>
    <name evidence="3" type="ORF">OSB04_un000116</name>
</gene>
<dbReference type="SUPFAM" id="SSF56672">
    <property type="entry name" value="DNA/RNA polymerases"/>
    <property type="match status" value="1"/>
</dbReference>
<dbReference type="InterPro" id="IPR000477">
    <property type="entry name" value="RT_dom"/>
</dbReference>
<accession>A0AA38SIR4</accession>
<dbReference type="SUPFAM" id="SSF56219">
    <property type="entry name" value="DNase I-like"/>
    <property type="match status" value="1"/>
</dbReference>
<organism evidence="3 4">
    <name type="scientific">Centaurea solstitialis</name>
    <name type="common">yellow star-thistle</name>
    <dbReference type="NCBI Taxonomy" id="347529"/>
    <lineage>
        <taxon>Eukaryota</taxon>
        <taxon>Viridiplantae</taxon>
        <taxon>Streptophyta</taxon>
        <taxon>Embryophyta</taxon>
        <taxon>Tracheophyta</taxon>
        <taxon>Spermatophyta</taxon>
        <taxon>Magnoliopsida</taxon>
        <taxon>eudicotyledons</taxon>
        <taxon>Gunneridae</taxon>
        <taxon>Pentapetalae</taxon>
        <taxon>asterids</taxon>
        <taxon>campanulids</taxon>
        <taxon>Asterales</taxon>
        <taxon>Asteraceae</taxon>
        <taxon>Carduoideae</taxon>
        <taxon>Cardueae</taxon>
        <taxon>Centaureinae</taxon>
        <taxon>Centaurea</taxon>
    </lineage>
</organism>
<dbReference type="PANTHER" id="PTHR33116:SF76">
    <property type="entry name" value="DUF4283 DOMAIN-CONTAINING PROTEIN"/>
    <property type="match status" value="1"/>
</dbReference>
<dbReference type="PANTHER" id="PTHR33116">
    <property type="entry name" value="REVERSE TRANSCRIPTASE ZINC-BINDING DOMAIN-CONTAINING PROTEIN-RELATED-RELATED"/>
    <property type="match status" value="1"/>
</dbReference>
<dbReference type="InterPro" id="IPR036691">
    <property type="entry name" value="Endo/exonu/phosph_ase_sf"/>
</dbReference>
<dbReference type="GO" id="GO:0003824">
    <property type="term" value="F:catalytic activity"/>
    <property type="evidence" value="ECO:0007669"/>
    <property type="project" value="InterPro"/>
</dbReference>
<dbReference type="Pfam" id="PF14111">
    <property type="entry name" value="DUF4283"/>
    <property type="match status" value="1"/>
</dbReference>
<dbReference type="Gene3D" id="3.60.10.10">
    <property type="entry name" value="Endonuclease/exonuclease/phosphatase"/>
    <property type="match status" value="1"/>
</dbReference>
<dbReference type="Pfam" id="PF03372">
    <property type="entry name" value="Exo_endo_phos"/>
    <property type="match status" value="1"/>
</dbReference>
<protein>
    <recommendedName>
        <fullName evidence="2">Reverse transcriptase domain-containing protein</fullName>
    </recommendedName>
</protein>
<name>A0AA38SIR4_9ASTR</name>
<dbReference type="Pfam" id="PF00078">
    <property type="entry name" value="RVT_1"/>
    <property type="match status" value="1"/>
</dbReference>
<dbReference type="InterPro" id="IPR005135">
    <property type="entry name" value="Endo/exonuclease/phosphatase"/>
</dbReference>